<protein>
    <submittedName>
        <fullName evidence="1">Uncharacterized protein</fullName>
    </submittedName>
</protein>
<proteinExistence type="predicted"/>
<dbReference type="EMBL" id="CAJVCH010536466">
    <property type="protein sequence ID" value="CAG7825484.1"/>
    <property type="molecule type" value="Genomic_DNA"/>
</dbReference>
<keyword evidence="2" id="KW-1185">Reference proteome</keyword>
<gene>
    <name evidence="1" type="ORF">AFUS01_LOCUS35592</name>
</gene>
<name>A0A8J2LLQ1_9HEXA</name>
<comment type="caution">
    <text evidence="1">The sequence shown here is derived from an EMBL/GenBank/DDBJ whole genome shotgun (WGS) entry which is preliminary data.</text>
</comment>
<dbReference type="AlphaFoldDB" id="A0A8J2LLQ1"/>
<reference evidence="1" key="1">
    <citation type="submission" date="2021-06" db="EMBL/GenBank/DDBJ databases">
        <authorList>
            <person name="Hodson N. C."/>
            <person name="Mongue J. A."/>
            <person name="Jaron S. K."/>
        </authorList>
    </citation>
    <scope>NUCLEOTIDE SEQUENCE</scope>
</reference>
<organism evidence="1 2">
    <name type="scientific">Allacma fusca</name>
    <dbReference type="NCBI Taxonomy" id="39272"/>
    <lineage>
        <taxon>Eukaryota</taxon>
        <taxon>Metazoa</taxon>
        <taxon>Ecdysozoa</taxon>
        <taxon>Arthropoda</taxon>
        <taxon>Hexapoda</taxon>
        <taxon>Collembola</taxon>
        <taxon>Symphypleona</taxon>
        <taxon>Sminthuridae</taxon>
        <taxon>Allacma</taxon>
    </lineage>
</organism>
<evidence type="ECO:0000313" key="2">
    <source>
        <dbReference type="Proteomes" id="UP000708208"/>
    </source>
</evidence>
<evidence type="ECO:0000313" key="1">
    <source>
        <dbReference type="EMBL" id="CAG7825484.1"/>
    </source>
</evidence>
<dbReference type="Proteomes" id="UP000708208">
    <property type="component" value="Unassembled WGS sequence"/>
</dbReference>
<sequence length="100" mass="11139">MFVDVGVCGERGFGHSSSHSVVFVGRECLKHVIKIHLIKYLKSQSPEEHMLAVSYGVGSYERSSGRTYWTDPPTCVYFGHRAGSNVAIQFLHPEHMVGQS</sequence>
<accession>A0A8J2LLQ1</accession>